<evidence type="ECO:0000256" key="4">
    <source>
        <dbReference type="ARBA" id="ARBA00022729"/>
    </source>
</evidence>
<evidence type="ECO:0000313" key="13">
    <source>
        <dbReference type="EMBL" id="RDX83515.1"/>
    </source>
</evidence>
<dbReference type="PANTHER" id="PTHR33021:SF234">
    <property type="entry name" value="EARLY NODULIN-LIKE PROTEIN 7"/>
    <property type="match status" value="1"/>
</dbReference>
<evidence type="ECO:0000259" key="12">
    <source>
        <dbReference type="PROSITE" id="PS51485"/>
    </source>
</evidence>
<dbReference type="SUPFAM" id="SSF49503">
    <property type="entry name" value="Cupredoxins"/>
    <property type="match status" value="1"/>
</dbReference>
<keyword evidence="6" id="KW-1015">Disulfide bond</keyword>
<evidence type="ECO:0000256" key="2">
    <source>
        <dbReference type="ARBA" id="ARBA00022475"/>
    </source>
</evidence>
<dbReference type="GO" id="GO:0009055">
    <property type="term" value="F:electron transfer activity"/>
    <property type="evidence" value="ECO:0007669"/>
    <property type="project" value="InterPro"/>
</dbReference>
<keyword evidence="5 10" id="KW-0472">Membrane</keyword>
<feature type="transmembrane region" description="Helical" evidence="10">
    <location>
        <begin position="157"/>
        <end position="181"/>
    </location>
</feature>
<evidence type="ECO:0000256" key="3">
    <source>
        <dbReference type="ARBA" id="ARBA00022622"/>
    </source>
</evidence>
<feature type="domain" description="Phytocyanin" evidence="12">
    <location>
        <begin position="27"/>
        <end position="129"/>
    </location>
</feature>
<reference evidence="13" key="1">
    <citation type="submission" date="2018-05" db="EMBL/GenBank/DDBJ databases">
        <title>Draft genome of Mucuna pruriens seed.</title>
        <authorList>
            <person name="Nnadi N.E."/>
            <person name="Vos R."/>
            <person name="Hasami M.H."/>
            <person name="Devisetty U.K."/>
            <person name="Aguiy J.C."/>
        </authorList>
    </citation>
    <scope>NUCLEOTIDE SEQUENCE [LARGE SCALE GENOMIC DNA]</scope>
    <source>
        <strain evidence="13">JCA_2017</strain>
    </source>
</reference>
<keyword evidence="7" id="KW-0325">Glycoprotein</keyword>
<evidence type="ECO:0000313" key="14">
    <source>
        <dbReference type="Proteomes" id="UP000257109"/>
    </source>
</evidence>
<evidence type="ECO:0000256" key="6">
    <source>
        <dbReference type="ARBA" id="ARBA00023157"/>
    </source>
</evidence>
<protein>
    <submittedName>
        <fullName evidence="13">Early nodulin-like protein 2</fullName>
    </submittedName>
</protein>
<gene>
    <name evidence="13" type="ORF">CR513_35552</name>
</gene>
<evidence type="ECO:0000256" key="9">
    <source>
        <dbReference type="ARBA" id="ARBA00035011"/>
    </source>
</evidence>
<keyword evidence="3" id="KW-0336">GPI-anchor</keyword>
<dbReference type="InterPro" id="IPR008972">
    <property type="entry name" value="Cupredoxin"/>
</dbReference>
<dbReference type="InterPro" id="IPR041846">
    <property type="entry name" value="ENL_dom"/>
</dbReference>
<dbReference type="AlphaFoldDB" id="A0A371FYW4"/>
<evidence type="ECO:0000256" key="8">
    <source>
        <dbReference type="ARBA" id="ARBA00023288"/>
    </source>
</evidence>
<dbReference type="Gene3D" id="2.60.40.420">
    <property type="entry name" value="Cupredoxins - blue copper proteins"/>
    <property type="match status" value="1"/>
</dbReference>
<dbReference type="PANTHER" id="PTHR33021">
    <property type="entry name" value="BLUE COPPER PROTEIN"/>
    <property type="match status" value="1"/>
</dbReference>
<keyword evidence="8" id="KW-0449">Lipoprotein</keyword>
<dbReference type="GO" id="GO:0005886">
    <property type="term" value="C:plasma membrane"/>
    <property type="evidence" value="ECO:0007669"/>
    <property type="project" value="UniProtKB-SubCell"/>
</dbReference>
<dbReference type="InterPro" id="IPR039391">
    <property type="entry name" value="Phytocyanin-like"/>
</dbReference>
<evidence type="ECO:0000256" key="11">
    <source>
        <dbReference type="SAM" id="SignalP"/>
    </source>
</evidence>
<dbReference type="CDD" id="cd11019">
    <property type="entry name" value="OsENODL1_like"/>
    <property type="match status" value="1"/>
</dbReference>
<dbReference type="STRING" id="157652.A0A371FYW4"/>
<comment type="subcellular location">
    <subcellularLocation>
        <location evidence="1">Cell membrane</location>
        <topology evidence="1">Lipid-anchor</topology>
        <topology evidence="1">GPI-anchor</topology>
    </subcellularLocation>
</comment>
<dbReference type="GO" id="GO:0098552">
    <property type="term" value="C:side of membrane"/>
    <property type="evidence" value="ECO:0007669"/>
    <property type="project" value="UniProtKB-KW"/>
</dbReference>
<dbReference type="EMBL" id="QJKJ01007329">
    <property type="protein sequence ID" value="RDX83515.1"/>
    <property type="molecule type" value="Genomic_DNA"/>
</dbReference>
<accession>A0A371FYW4</accession>
<dbReference type="OrthoDB" id="1933543at2759"/>
<feature type="chain" id="PRO_5016993421" evidence="11">
    <location>
        <begin position="26"/>
        <end position="182"/>
    </location>
</feature>
<evidence type="ECO:0000256" key="7">
    <source>
        <dbReference type="ARBA" id="ARBA00023180"/>
    </source>
</evidence>
<keyword evidence="2" id="KW-1003">Cell membrane</keyword>
<keyword evidence="4 11" id="KW-0732">Signal</keyword>
<keyword evidence="10" id="KW-0812">Transmembrane</keyword>
<dbReference type="PROSITE" id="PS51485">
    <property type="entry name" value="PHYTOCYANIN"/>
    <property type="match status" value="1"/>
</dbReference>
<dbReference type="InterPro" id="IPR003245">
    <property type="entry name" value="Phytocyanin_dom"/>
</dbReference>
<comment type="similarity">
    <text evidence="9">Belongs to the early nodulin-like (ENODL) family.</text>
</comment>
<sequence>MASLLSVLFTASIVVFAVMDTPVEAAREFKVGDHLGWHEPSPNDTAFYNQWAARNRFQVGDSLVFEYEDDTVVSVEKWDYFHCDSNNPINTFDDGNSTVILDSPGAFYFISGTEDHCKNGQKLIVEVMSPHSTPPIISIPPQGFSPLPALPSHSSGVSLSIVLPSLFMPFLATFLILLLLAP</sequence>
<feature type="non-terminal residue" evidence="13">
    <location>
        <position position="1"/>
    </location>
</feature>
<keyword evidence="14" id="KW-1185">Reference proteome</keyword>
<organism evidence="13 14">
    <name type="scientific">Mucuna pruriens</name>
    <name type="common">Velvet bean</name>
    <name type="synonym">Dolichos pruriens</name>
    <dbReference type="NCBI Taxonomy" id="157652"/>
    <lineage>
        <taxon>Eukaryota</taxon>
        <taxon>Viridiplantae</taxon>
        <taxon>Streptophyta</taxon>
        <taxon>Embryophyta</taxon>
        <taxon>Tracheophyta</taxon>
        <taxon>Spermatophyta</taxon>
        <taxon>Magnoliopsida</taxon>
        <taxon>eudicotyledons</taxon>
        <taxon>Gunneridae</taxon>
        <taxon>Pentapetalae</taxon>
        <taxon>rosids</taxon>
        <taxon>fabids</taxon>
        <taxon>Fabales</taxon>
        <taxon>Fabaceae</taxon>
        <taxon>Papilionoideae</taxon>
        <taxon>50 kb inversion clade</taxon>
        <taxon>NPAAA clade</taxon>
        <taxon>indigoferoid/millettioid clade</taxon>
        <taxon>Phaseoleae</taxon>
        <taxon>Mucuna</taxon>
    </lineage>
</organism>
<dbReference type="FunFam" id="2.60.40.420:FF:000010">
    <property type="entry name" value="Early nodulin-like protein 1"/>
    <property type="match status" value="1"/>
</dbReference>
<evidence type="ECO:0000256" key="10">
    <source>
        <dbReference type="SAM" id="Phobius"/>
    </source>
</evidence>
<evidence type="ECO:0000256" key="1">
    <source>
        <dbReference type="ARBA" id="ARBA00004609"/>
    </source>
</evidence>
<dbReference type="Proteomes" id="UP000257109">
    <property type="component" value="Unassembled WGS sequence"/>
</dbReference>
<proteinExistence type="inferred from homology"/>
<name>A0A371FYW4_MUCPR</name>
<evidence type="ECO:0000256" key="5">
    <source>
        <dbReference type="ARBA" id="ARBA00023136"/>
    </source>
</evidence>
<keyword evidence="10" id="KW-1133">Transmembrane helix</keyword>
<comment type="caution">
    <text evidence="13">The sequence shown here is derived from an EMBL/GenBank/DDBJ whole genome shotgun (WGS) entry which is preliminary data.</text>
</comment>
<dbReference type="Pfam" id="PF02298">
    <property type="entry name" value="Cu_bind_like"/>
    <property type="match status" value="1"/>
</dbReference>
<feature type="signal peptide" evidence="11">
    <location>
        <begin position="1"/>
        <end position="25"/>
    </location>
</feature>